<keyword evidence="2 5" id="KW-0853">WD repeat</keyword>
<sequence>MQHPIQRLLYVPETGILYTCTGPHIHSFNARTGESLAKWTAPATVRQVKKKKGKGKSGSVVGRKRKSGDEGGEEGEEEEEETKDTGEQEGEGEVEGEGGKANDNNVSKIISAQAGKYILTVTNEDKTVRVLDGSGLWELSSRTMPKRPCALALTDSDETILVADKFGDVYSLPLLTLLETTTPSATPAVPPTATPKDSESKRHRTEITHDLPFAHKLLLGHVSMLMDLLSVTTTTQEGQKRKHIITADRDEHIRISRYPQSWVIEGFCLGHTAFVSRLLVPGWAPQEVLSGGGDSWLGRWRWADGKCLQRIEVAGVLEGIVGRRVVGGKEGDGSSREGEEGREGGDKDKEEVVKPAVVGIWEVLERRIIIVAFERYTSFSLLPSLPLNNGVGASTVPKFPQKFTFLVPLAHFISPLPYSHHTQYCIISAALYIEHLYYIASANPLHMLTSPPPQKTESQPSSSSLPPLHQTKP</sequence>
<dbReference type="GO" id="GO:0005829">
    <property type="term" value="C:cytosol"/>
    <property type="evidence" value="ECO:0007669"/>
    <property type="project" value="TreeGrafter"/>
</dbReference>
<feature type="compositionally biased region" description="Low complexity" evidence="6">
    <location>
        <begin position="455"/>
        <end position="473"/>
    </location>
</feature>
<feature type="region of interest" description="Disordered" evidence="6">
    <location>
        <begin position="328"/>
        <end position="348"/>
    </location>
</feature>
<dbReference type="GO" id="GO:0043527">
    <property type="term" value="C:tRNA methyltransferase complex"/>
    <property type="evidence" value="ECO:0007669"/>
    <property type="project" value="TreeGrafter"/>
</dbReference>
<evidence type="ECO:0000256" key="2">
    <source>
        <dbReference type="ARBA" id="ARBA00022574"/>
    </source>
</evidence>
<feature type="compositionally biased region" description="Acidic residues" evidence="6">
    <location>
        <begin position="70"/>
        <end position="96"/>
    </location>
</feature>
<feature type="region of interest" description="Disordered" evidence="6">
    <location>
        <begin position="449"/>
        <end position="473"/>
    </location>
</feature>
<feature type="region of interest" description="Disordered" evidence="6">
    <location>
        <begin position="182"/>
        <end position="203"/>
    </location>
</feature>
<keyword evidence="4 5" id="KW-0539">Nucleus</keyword>
<dbReference type="Proteomes" id="UP000244722">
    <property type="component" value="Unassembled WGS sequence"/>
</dbReference>
<gene>
    <name evidence="7" type="ORF">B9Z19DRAFT_1116886</name>
</gene>
<keyword evidence="5" id="KW-0819">tRNA processing</keyword>
<dbReference type="HAMAP" id="MF_03056">
    <property type="entry name" value="TRM82"/>
    <property type="match status" value="1"/>
</dbReference>
<dbReference type="EMBL" id="NESQ01000297">
    <property type="protein sequence ID" value="PUU74488.1"/>
    <property type="molecule type" value="Genomic_DNA"/>
</dbReference>
<dbReference type="GO" id="GO:0106004">
    <property type="term" value="P:tRNA (guanine-N7)-methylation"/>
    <property type="evidence" value="ECO:0007669"/>
    <property type="project" value="UniProtKB-UniRule"/>
</dbReference>
<dbReference type="PANTHER" id="PTHR16288:SF0">
    <property type="entry name" value="TRNA (GUANINE-N(7)-)-METHYLTRANSFERASE NON-CATALYTIC SUBUNIT WDR4"/>
    <property type="match status" value="1"/>
</dbReference>
<reference evidence="7 8" key="1">
    <citation type="submission" date="2017-04" db="EMBL/GenBank/DDBJ databases">
        <title>Draft genome sequence of Tuber borchii Vittad., a whitish edible truffle.</title>
        <authorList>
            <consortium name="DOE Joint Genome Institute"/>
            <person name="Murat C."/>
            <person name="Kuo A."/>
            <person name="Barry K.W."/>
            <person name="Clum A."/>
            <person name="Dockter R.B."/>
            <person name="Fauchery L."/>
            <person name="Iotti M."/>
            <person name="Kohler A."/>
            <person name="Labutti K."/>
            <person name="Lindquist E.A."/>
            <person name="Lipzen A."/>
            <person name="Ohm R.A."/>
            <person name="Wang M."/>
            <person name="Grigoriev I.V."/>
            <person name="Zambonelli A."/>
            <person name="Martin F.M."/>
        </authorList>
    </citation>
    <scope>NUCLEOTIDE SEQUENCE [LARGE SCALE GENOMIC DNA]</scope>
    <source>
        <strain evidence="7 8">Tbo3840</strain>
    </source>
</reference>
<organism evidence="7 8">
    <name type="scientific">Tuber borchii</name>
    <name type="common">White truffle</name>
    <dbReference type="NCBI Taxonomy" id="42251"/>
    <lineage>
        <taxon>Eukaryota</taxon>
        <taxon>Fungi</taxon>
        <taxon>Dikarya</taxon>
        <taxon>Ascomycota</taxon>
        <taxon>Pezizomycotina</taxon>
        <taxon>Pezizomycetes</taxon>
        <taxon>Pezizales</taxon>
        <taxon>Tuberaceae</taxon>
        <taxon>Tuber</taxon>
    </lineage>
</organism>
<comment type="function">
    <text evidence="5">Required for the formation of N(7)-methylguanine at position 46 (m7G46) in tRNA. In the complex, it is required to stabilize and induce conformational changes of the catalytic subunit.</text>
</comment>
<proteinExistence type="inferred from homology"/>
<dbReference type="InterPro" id="IPR028884">
    <property type="entry name" value="Trm82"/>
</dbReference>
<feature type="region of interest" description="Disordered" evidence="6">
    <location>
        <begin position="43"/>
        <end position="104"/>
    </location>
</feature>
<dbReference type="InterPro" id="IPR011047">
    <property type="entry name" value="Quinoprotein_ADH-like_sf"/>
</dbReference>
<evidence type="ECO:0000313" key="7">
    <source>
        <dbReference type="EMBL" id="PUU74488.1"/>
    </source>
</evidence>
<dbReference type="SUPFAM" id="SSF50998">
    <property type="entry name" value="Quinoprotein alcohol dehydrogenase-like"/>
    <property type="match status" value="1"/>
</dbReference>
<dbReference type="PANTHER" id="PTHR16288">
    <property type="entry name" value="WD40 REPEAT PROTEIN 4"/>
    <property type="match status" value="1"/>
</dbReference>
<comment type="caution">
    <text evidence="7">The sequence shown here is derived from an EMBL/GenBank/DDBJ whole genome shotgun (WGS) entry which is preliminary data.</text>
</comment>
<dbReference type="OrthoDB" id="339900at2759"/>
<name>A0A2T6ZG69_TUBBO</name>
<evidence type="ECO:0000313" key="8">
    <source>
        <dbReference type="Proteomes" id="UP000244722"/>
    </source>
</evidence>
<evidence type="ECO:0000256" key="1">
    <source>
        <dbReference type="ARBA" id="ARBA00004123"/>
    </source>
</evidence>
<dbReference type="GO" id="GO:0005634">
    <property type="term" value="C:nucleus"/>
    <property type="evidence" value="ECO:0007669"/>
    <property type="project" value="UniProtKB-SubCell"/>
</dbReference>
<comment type="subcellular location">
    <subcellularLocation>
        <location evidence="1 5">Nucleus</location>
    </subcellularLocation>
</comment>
<evidence type="ECO:0000256" key="4">
    <source>
        <dbReference type="ARBA" id="ARBA00023242"/>
    </source>
</evidence>
<dbReference type="STRING" id="42251.A0A2T6ZG69"/>
<dbReference type="AlphaFoldDB" id="A0A2T6ZG69"/>
<evidence type="ECO:0000256" key="5">
    <source>
        <dbReference type="HAMAP-Rule" id="MF_03056"/>
    </source>
</evidence>
<keyword evidence="8" id="KW-1185">Reference proteome</keyword>
<protein>
    <submittedName>
        <fullName evidence="7">Uncharacterized protein</fullName>
    </submittedName>
</protein>
<comment type="similarity">
    <text evidence="5">Belongs to the WD repeat TRM82 family.</text>
</comment>
<comment type="pathway">
    <text evidence="5">tRNA modification; N(7)-methylguanine-tRNA biosynthesis.</text>
</comment>
<keyword evidence="3 5" id="KW-0677">Repeat</keyword>
<accession>A0A2T6ZG69</accession>
<dbReference type="UniPathway" id="UPA00989"/>
<evidence type="ECO:0000256" key="6">
    <source>
        <dbReference type="SAM" id="MobiDB-lite"/>
    </source>
</evidence>
<evidence type="ECO:0000256" key="3">
    <source>
        <dbReference type="ARBA" id="ARBA00022737"/>
    </source>
</evidence>